<name>A0A7Z0Q570_9BRAD</name>
<dbReference type="AlphaFoldDB" id="A0A7Z0Q570"/>
<sequence>MTSITPFLWFANNVPEAVAFYKAVFPNAKVETVSDSMAVFELEGQRFHALNGGPQYRFTEAVSFFISVETQAEVDYFWSRLTADGGEESRCGWLKDKFGLSWQVIPSALGRYLGDPDRTRASRVMQAMMEMRKIVIADLDRAYAG</sequence>
<evidence type="ECO:0000259" key="1">
    <source>
        <dbReference type="Pfam" id="PF06983"/>
    </source>
</evidence>
<dbReference type="RefSeq" id="WP_166343831.1">
    <property type="nucleotide sequence ID" value="NZ_CP088280.1"/>
</dbReference>
<evidence type="ECO:0000313" key="2">
    <source>
        <dbReference type="EMBL" id="NYY88045.1"/>
    </source>
</evidence>
<dbReference type="PIRSF" id="PIRSF021700">
    <property type="entry name" value="3_dmu_93_MTrfase"/>
    <property type="match status" value="1"/>
</dbReference>
<proteinExistence type="predicted"/>
<dbReference type="Proteomes" id="UP000564836">
    <property type="component" value="Chromosome"/>
</dbReference>
<dbReference type="SUPFAM" id="SSF54593">
    <property type="entry name" value="Glyoxalase/Bleomycin resistance protein/Dihydroxybiphenyl dioxygenase"/>
    <property type="match status" value="1"/>
</dbReference>
<dbReference type="EMBL" id="CP088280">
    <property type="protein sequence ID" value="UGX95832.1"/>
    <property type="molecule type" value="Genomic_DNA"/>
</dbReference>
<gene>
    <name evidence="3" type="ORF">G6321_00012095</name>
    <name evidence="2" type="ORF">G6321_06160</name>
</gene>
<feature type="domain" description="PhnB-like" evidence="1">
    <location>
        <begin position="3"/>
        <end position="105"/>
    </location>
</feature>
<protein>
    <submittedName>
        <fullName evidence="2">VOC family protein</fullName>
    </submittedName>
</protein>
<dbReference type="PANTHER" id="PTHR33990:SF2">
    <property type="entry name" value="PHNB-LIKE DOMAIN-CONTAINING PROTEIN"/>
    <property type="match status" value="1"/>
</dbReference>
<dbReference type="CDD" id="cd06588">
    <property type="entry name" value="PhnB_like"/>
    <property type="match status" value="1"/>
</dbReference>
<dbReference type="Gene3D" id="3.10.180.10">
    <property type="entry name" value="2,3-Dihydroxybiphenyl 1,2-Dioxygenase, domain 1"/>
    <property type="match status" value="1"/>
</dbReference>
<reference evidence="2" key="2">
    <citation type="submission" date="2020-06" db="EMBL/GenBank/DDBJ databases">
        <title>Whole Genome Sequence of Bradyrhizobium sp. Strain 323S2.</title>
        <authorList>
            <person name="Bromfield E.S.P."/>
        </authorList>
    </citation>
    <scope>NUCLEOTIDE SEQUENCE [LARGE SCALE GENOMIC DNA]</scope>
    <source>
        <strain evidence="2">323S2</strain>
    </source>
</reference>
<dbReference type="InterPro" id="IPR029068">
    <property type="entry name" value="Glyas_Bleomycin-R_OHBP_Dase"/>
</dbReference>
<dbReference type="PANTHER" id="PTHR33990">
    <property type="entry name" value="PROTEIN YJDN-RELATED"/>
    <property type="match status" value="1"/>
</dbReference>
<evidence type="ECO:0000313" key="4">
    <source>
        <dbReference type="Proteomes" id="UP000564836"/>
    </source>
</evidence>
<dbReference type="EMBL" id="JACBFH010000001">
    <property type="protein sequence ID" value="NYY88045.1"/>
    <property type="molecule type" value="Genomic_DNA"/>
</dbReference>
<reference evidence="3 4" key="3">
    <citation type="journal article" date="2022" name="Int. J. Syst. Evol. Microbiol.">
        <title>Strains of Bradyrhizobium barranii sp. nov. associated with legumes native to Canada are symbionts of soybeans and belong to different subspecies (subsp. barranii subsp. nov. and subsp. apii subsp. nov.) and symbiovars (sv. glycinearum and sv. septentrionale).</title>
        <authorList>
            <person name="Bromfield E.S.P."/>
            <person name="Cloutier S."/>
            <person name="Wasai-Hara S."/>
            <person name="Minamisawa K."/>
        </authorList>
    </citation>
    <scope>NUCLEOTIDE SEQUENCE [LARGE SCALE GENOMIC DNA]</scope>
    <source>
        <strain evidence="3 4">323S2</strain>
    </source>
</reference>
<dbReference type="InterPro" id="IPR009725">
    <property type="entry name" value="3_dmu_93_MTrfase"/>
</dbReference>
<accession>A0A7Z0Q570</accession>
<reference evidence="3 4" key="1">
    <citation type="journal article" date="2017" name="Syst. Appl. Microbiol.">
        <title>Soybeans inoculated with root zone soils of Canadian native legumes harbour diverse and novel Bradyrhizobium spp. that possess agricultural potential.</title>
        <authorList>
            <person name="Bromfield E.S.P."/>
            <person name="Cloutier S."/>
            <person name="Tambong J.T."/>
            <person name="Tran Thi T.V."/>
        </authorList>
    </citation>
    <scope>NUCLEOTIDE SEQUENCE [LARGE SCALE GENOMIC DNA]</scope>
    <source>
        <strain evidence="3 4">323S2</strain>
    </source>
</reference>
<evidence type="ECO:0000313" key="3">
    <source>
        <dbReference type="EMBL" id="UGX95832.1"/>
    </source>
</evidence>
<dbReference type="Pfam" id="PF06983">
    <property type="entry name" value="3-dmu-9_3-mt"/>
    <property type="match status" value="1"/>
</dbReference>
<organism evidence="2">
    <name type="scientific">Bradyrhizobium barranii subsp. barranii</name>
    <dbReference type="NCBI Taxonomy" id="2823807"/>
    <lineage>
        <taxon>Bacteria</taxon>
        <taxon>Pseudomonadati</taxon>
        <taxon>Pseudomonadota</taxon>
        <taxon>Alphaproteobacteria</taxon>
        <taxon>Hyphomicrobiales</taxon>
        <taxon>Nitrobacteraceae</taxon>
        <taxon>Bradyrhizobium</taxon>
        <taxon>Bradyrhizobium barranii</taxon>
    </lineage>
</organism>
<dbReference type="InterPro" id="IPR028973">
    <property type="entry name" value="PhnB-like"/>
</dbReference>